<keyword evidence="1" id="KW-1133">Transmembrane helix</keyword>
<accession>A0A926IG32</accession>
<evidence type="ECO:0000313" key="2">
    <source>
        <dbReference type="EMBL" id="MBC8581513.1"/>
    </source>
</evidence>
<organism evidence="2 3">
    <name type="scientific">Zhenhengia yiwuensis</name>
    <dbReference type="NCBI Taxonomy" id="2763666"/>
    <lineage>
        <taxon>Bacteria</taxon>
        <taxon>Bacillati</taxon>
        <taxon>Bacillota</taxon>
        <taxon>Clostridia</taxon>
        <taxon>Lachnospirales</taxon>
        <taxon>Lachnospiraceae</taxon>
        <taxon>Zhenhengia</taxon>
    </lineage>
</organism>
<dbReference type="Proteomes" id="UP000655830">
    <property type="component" value="Unassembled WGS sequence"/>
</dbReference>
<keyword evidence="1" id="KW-0472">Membrane</keyword>
<feature type="transmembrane region" description="Helical" evidence="1">
    <location>
        <begin position="51"/>
        <end position="70"/>
    </location>
</feature>
<gene>
    <name evidence="2" type="ORF">H8718_18685</name>
</gene>
<dbReference type="EMBL" id="JACRSY010000056">
    <property type="protein sequence ID" value="MBC8581513.1"/>
    <property type="molecule type" value="Genomic_DNA"/>
</dbReference>
<comment type="caution">
    <text evidence="2">The sequence shown here is derived from an EMBL/GenBank/DDBJ whole genome shotgun (WGS) entry which is preliminary data.</text>
</comment>
<protein>
    <submittedName>
        <fullName evidence="2">Uncharacterized protein</fullName>
    </submittedName>
</protein>
<reference evidence="2" key="1">
    <citation type="submission" date="2020-08" db="EMBL/GenBank/DDBJ databases">
        <title>Genome public.</title>
        <authorList>
            <person name="Liu C."/>
            <person name="Sun Q."/>
        </authorList>
    </citation>
    <scope>NUCLEOTIDE SEQUENCE</scope>
    <source>
        <strain evidence="2">NSJ-12</strain>
    </source>
</reference>
<feature type="transmembrane region" description="Helical" evidence="1">
    <location>
        <begin position="12"/>
        <end position="31"/>
    </location>
</feature>
<feature type="transmembrane region" description="Helical" evidence="1">
    <location>
        <begin position="116"/>
        <end position="140"/>
    </location>
</feature>
<dbReference type="AlphaFoldDB" id="A0A926IG32"/>
<name>A0A926IG32_9FIRM</name>
<dbReference type="RefSeq" id="WP_249334472.1">
    <property type="nucleotide sequence ID" value="NZ_JACRSY010000056.1"/>
</dbReference>
<feature type="transmembrane region" description="Helical" evidence="1">
    <location>
        <begin position="77"/>
        <end position="96"/>
    </location>
</feature>
<evidence type="ECO:0000256" key="1">
    <source>
        <dbReference type="SAM" id="Phobius"/>
    </source>
</evidence>
<sequence>MNSRKNNLWKVPLYCMIAGIVSFYLIVYVFGHLTIVTLPDGTITSDNTRMLIVYGGVFVATVLLGGMFFLRKMTRKEIFFSATIIVVFQMIISLIQRILGGTTGPLGVTFMYLSRIYEWCGGISQLILIMTGNLWLGVFIQNLMPYLFIAFGQRSIDNNVTN</sequence>
<evidence type="ECO:0000313" key="3">
    <source>
        <dbReference type="Proteomes" id="UP000655830"/>
    </source>
</evidence>
<proteinExistence type="predicted"/>
<keyword evidence="3" id="KW-1185">Reference proteome</keyword>
<keyword evidence="1" id="KW-0812">Transmembrane</keyword>